<dbReference type="STRING" id="1220188.A0A4S3JL05"/>
<comment type="caution">
    <text evidence="1">The sequence shown here is derived from an EMBL/GenBank/DDBJ whole genome shotgun (WGS) entry which is preliminary data.</text>
</comment>
<dbReference type="PANTHER" id="PTHR32027:SF0">
    <property type="entry name" value="CYTOSINE DEAMINASE"/>
    <property type="match status" value="1"/>
</dbReference>
<name>A0A4S3JL05_9EURO</name>
<keyword evidence="2" id="KW-1185">Reference proteome</keyword>
<proteinExistence type="predicted"/>
<evidence type="ECO:0000313" key="2">
    <source>
        <dbReference type="Proteomes" id="UP000308092"/>
    </source>
</evidence>
<dbReference type="InterPro" id="IPR052349">
    <property type="entry name" value="Metallo-hydrolase_Enzymes"/>
</dbReference>
<dbReference type="Proteomes" id="UP000308092">
    <property type="component" value="Unassembled WGS sequence"/>
</dbReference>
<organism evidence="1 2">
    <name type="scientific">Aspergillus tanneri</name>
    <dbReference type="NCBI Taxonomy" id="1220188"/>
    <lineage>
        <taxon>Eukaryota</taxon>
        <taxon>Fungi</taxon>
        <taxon>Dikarya</taxon>
        <taxon>Ascomycota</taxon>
        <taxon>Pezizomycotina</taxon>
        <taxon>Eurotiomycetes</taxon>
        <taxon>Eurotiomycetidae</taxon>
        <taxon>Eurotiales</taxon>
        <taxon>Aspergillaceae</taxon>
        <taxon>Aspergillus</taxon>
        <taxon>Aspergillus subgen. Circumdati</taxon>
    </lineage>
</organism>
<dbReference type="GO" id="GO:0016814">
    <property type="term" value="F:hydrolase activity, acting on carbon-nitrogen (but not peptide) bonds, in cyclic amidines"/>
    <property type="evidence" value="ECO:0007669"/>
    <property type="project" value="TreeGrafter"/>
</dbReference>
<dbReference type="AlphaFoldDB" id="A0A4S3JL05"/>
<evidence type="ECO:0000313" key="1">
    <source>
        <dbReference type="EMBL" id="THC95367.1"/>
    </source>
</evidence>
<sequence length="131" mass="14541">MLGHCSRLTLFRPEEWVRLAQEILRFDLPVRFVGLPTNDLYMAAPPSATEGDAGRSRGTIPVPEMIRRVFGSLVAGMSVRQGQTCTVRMCADAMKPDDRAGLLLFYEVDDTDVVSLPRRSVADVVWDSPSD</sequence>
<gene>
    <name evidence="1" type="ORF">EYZ11_005135</name>
</gene>
<protein>
    <submittedName>
        <fullName evidence="1">Uncharacterized protein</fullName>
    </submittedName>
</protein>
<dbReference type="Gene3D" id="3.20.20.140">
    <property type="entry name" value="Metal-dependent hydrolases"/>
    <property type="match status" value="1"/>
</dbReference>
<accession>A0A4S3JL05</accession>
<dbReference type="PANTHER" id="PTHR32027">
    <property type="entry name" value="CYTOSINE DEAMINASE"/>
    <property type="match status" value="1"/>
</dbReference>
<dbReference type="VEuPathDB" id="FungiDB:EYZ11_005135"/>
<dbReference type="EMBL" id="SOSA01000160">
    <property type="protein sequence ID" value="THC95367.1"/>
    <property type="molecule type" value="Genomic_DNA"/>
</dbReference>
<reference evidence="1 2" key="1">
    <citation type="submission" date="2019-03" db="EMBL/GenBank/DDBJ databases">
        <title>The genome sequence of a newly discovered highly antifungal drug resistant Aspergillus species, Aspergillus tanneri NIH 1004.</title>
        <authorList>
            <person name="Mounaud S."/>
            <person name="Singh I."/>
            <person name="Joardar V."/>
            <person name="Pakala S."/>
            <person name="Pakala S."/>
            <person name="Venepally P."/>
            <person name="Hoover J."/>
            <person name="Nierman W."/>
            <person name="Chung J."/>
            <person name="Losada L."/>
        </authorList>
    </citation>
    <scope>NUCLEOTIDE SEQUENCE [LARGE SCALE GENOMIC DNA]</scope>
    <source>
        <strain evidence="1 2">NIH1004</strain>
    </source>
</reference>